<accession>A0A2B7WQS4</accession>
<proteinExistence type="predicted"/>
<feature type="transmembrane region" description="Helical" evidence="2">
    <location>
        <begin position="12"/>
        <end position="32"/>
    </location>
</feature>
<dbReference type="OrthoDB" id="4502894at2759"/>
<comment type="caution">
    <text evidence="3">The sequence shown here is derived from an EMBL/GenBank/DDBJ whole genome shotgun (WGS) entry which is preliminary data.</text>
</comment>
<evidence type="ECO:0000256" key="2">
    <source>
        <dbReference type="SAM" id="Phobius"/>
    </source>
</evidence>
<organism evidence="3 4">
    <name type="scientific">Polytolypa hystricis (strain UAMH7299)</name>
    <dbReference type="NCBI Taxonomy" id="1447883"/>
    <lineage>
        <taxon>Eukaryota</taxon>
        <taxon>Fungi</taxon>
        <taxon>Dikarya</taxon>
        <taxon>Ascomycota</taxon>
        <taxon>Pezizomycotina</taxon>
        <taxon>Eurotiomycetes</taxon>
        <taxon>Eurotiomycetidae</taxon>
        <taxon>Onygenales</taxon>
        <taxon>Onygenales incertae sedis</taxon>
        <taxon>Polytolypa</taxon>
    </lineage>
</organism>
<feature type="transmembrane region" description="Helical" evidence="2">
    <location>
        <begin position="39"/>
        <end position="56"/>
    </location>
</feature>
<evidence type="ECO:0000313" key="3">
    <source>
        <dbReference type="EMBL" id="PGG98972.1"/>
    </source>
</evidence>
<feature type="region of interest" description="Disordered" evidence="1">
    <location>
        <begin position="170"/>
        <end position="192"/>
    </location>
</feature>
<protein>
    <submittedName>
        <fullName evidence="3">Uncharacterized protein</fullName>
    </submittedName>
</protein>
<gene>
    <name evidence="3" type="ORF">AJ80_09427</name>
</gene>
<keyword evidence="2" id="KW-0472">Membrane</keyword>
<name>A0A2B7WQS4_POLH7</name>
<dbReference type="AlphaFoldDB" id="A0A2B7WQS4"/>
<evidence type="ECO:0000313" key="4">
    <source>
        <dbReference type="Proteomes" id="UP000224634"/>
    </source>
</evidence>
<keyword evidence="2" id="KW-0812">Transmembrane</keyword>
<dbReference type="EMBL" id="PDNA01000280">
    <property type="protein sequence ID" value="PGG98972.1"/>
    <property type="molecule type" value="Genomic_DNA"/>
</dbReference>
<feature type="region of interest" description="Disordered" evidence="1">
    <location>
        <begin position="97"/>
        <end position="133"/>
    </location>
</feature>
<feature type="compositionally biased region" description="Acidic residues" evidence="1">
    <location>
        <begin position="176"/>
        <end position="192"/>
    </location>
</feature>
<dbReference type="Proteomes" id="UP000224634">
    <property type="component" value="Unassembled WGS sequence"/>
</dbReference>
<reference evidence="3 4" key="1">
    <citation type="submission" date="2017-10" db="EMBL/GenBank/DDBJ databases">
        <title>Comparative genomics in systemic dimorphic fungi from Ajellomycetaceae.</title>
        <authorList>
            <person name="Munoz J.F."/>
            <person name="Mcewen J.G."/>
            <person name="Clay O.K."/>
            <person name="Cuomo C.A."/>
        </authorList>
    </citation>
    <scope>NUCLEOTIDE SEQUENCE [LARGE SCALE GENOMIC DNA]</scope>
    <source>
        <strain evidence="3 4">UAMH7299</strain>
    </source>
</reference>
<keyword evidence="2" id="KW-1133">Transmembrane helix</keyword>
<feature type="transmembrane region" description="Helical" evidence="2">
    <location>
        <begin position="62"/>
        <end position="82"/>
    </location>
</feature>
<evidence type="ECO:0000256" key="1">
    <source>
        <dbReference type="SAM" id="MobiDB-lite"/>
    </source>
</evidence>
<sequence>MGWSSILSASTYYIVYPLVFIDSVLLSIFRLLIAPLLHVVRFIVHICIVIPFQILAKFEPLYIYLATACVIGASTGVALHYVSSYIYQLLNLAPETGPPQERSRSSSNRNTHGKSRYLSPDDDDDDDENSPWIKGRWRLGRKKRLADIGRGSDTLPAEWATKNHGVSSGLLSTAIIEEDDDDDEYGGGEESA</sequence>
<feature type="compositionally biased region" description="Acidic residues" evidence="1">
    <location>
        <begin position="120"/>
        <end position="129"/>
    </location>
</feature>
<keyword evidence="4" id="KW-1185">Reference proteome</keyword>